<proteinExistence type="predicted"/>
<dbReference type="Pfam" id="PF08376">
    <property type="entry name" value="NIT"/>
    <property type="match status" value="1"/>
</dbReference>
<dbReference type="GO" id="GO:0005886">
    <property type="term" value="C:plasma membrane"/>
    <property type="evidence" value="ECO:0007669"/>
    <property type="project" value="TreeGrafter"/>
</dbReference>
<evidence type="ECO:0000256" key="5">
    <source>
        <dbReference type="ARBA" id="ARBA00022777"/>
    </source>
</evidence>
<feature type="compositionally biased region" description="Polar residues" evidence="6">
    <location>
        <begin position="722"/>
        <end position="745"/>
    </location>
</feature>
<feature type="transmembrane region" description="Helical" evidence="7">
    <location>
        <begin position="31"/>
        <end position="51"/>
    </location>
</feature>
<organism evidence="10">
    <name type="scientific">Streptomyces sp. R41</name>
    <dbReference type="NCBI Taxonomy" id="3238632"/>
    <lineage>
        <taxon>Bacteria</taxon>
        <taxon>Bacillati</taxon>
        <taxon>Actinomycetota</taxon>
        <taxon>Actinomycetes</taxon>
        <taxon>Kitasatosporales</taxon>
        <taxon>Streptomycetaceae</taxon>
        <taxon>Streptomyces</taxon>
    </lineage>
</organism>
<evidence type="ECO:0000256" key="4">
    <source>
        <dbReference type="ARBA" id="ARBA00022679"/>
    </source>
</evidence>
<comment type="catalytic activity">
    <reaction evidence="1">
        <text>ATP + protein L-histidine = ADP + protein N-phospho-L-histidine.</text>
        <dbReference type="EC" id="2.7.13.3"/>
    </reaction>
</comment>
<dbReference type="GO" id="GO:0000160">
    <property type="term" value="P:phosphorelay signal transduction system"/>
    <property type="evidence" value="ECO:0007669"/>
    <property type="project" value="TreeGrafter"/>
</dbReference>
<dbReference type="InterPro" id="IPR013587">
    <property type="entry name" value="Nitrate/nitrite_sensing"/>
</dbReference>
<reference evidence="10" key="1">
    <citation type="submission" date="2024-07" db="EMBL/GenBank/DDBJ databases">
        <authorList>
            <person name="Yu S.T."/>
        </authorList>
    </citation>
    <scope>NUCLEOTIDE SEQUENCE</scope>
    <source>
        <strain evidence="10">R41</strain>
    </source>
</reference>
<dbReference type="Gene3D" id="3.30.565.10">
    <property type="entry name" value="Histidine kinase-like ATPase, C-terminal domain"/>
    <property type="match status" value="1"/>
</dbReference>
<dbReference type="EC" id="2.7.13.3" evidence="2"/>
<feature type="compositionally biased region" description="Low complexity" evidence="6">
    <location>
        <begin position="832"/>
        <end position="866"/>
    </location>
</feature>
<dbReference type="RefSeq" id="WP_369245529.1">
    <property type="nucleotide sequence ID" value="NZ_CP163443.1"/>
</dbReference>
<protein>
    <recommendedName>
        <fullName evidence="2">histidine kinase</fullName>
        <ecNumber evidence="2">2.7.13.3</ecNumber>
    </recommendedName>
</protein>
<dbReference type="Pfam" id="PF02518">
    <property type="entry name" value="HATPase_c"/>
    <property type="match status" value="1"/>
</dbReference>
<keyword evidence="7" id="KW-0472">Membrane</keyword>
<dbReference type="SUPFAM" id="SSF55874">
    <property type="entry name" value="ATPase domain of HSP90 chaperone/DNA topoisomerase II/histidine kinase"/>
    <property type="match status" value="1"/>
</dbReference>
<gene>
    <name evidence="10" type="ORF">AB5J53_11475</name>
</gene>
<accession>A0AB39RET7</accession>
<feature type="compositionally biased region" description="Basic and acidic residues" evidence="6">
    <location>
        <begin position="817"/>
        <end position="831"/>
    </location>
</feature>
<keyword evidence="3" id="KW-0597">Phosphoprotein</keyword>
<dbReference type="GO" id="GO:0004673">
    <property type="term" value="F:protein histidine kinase activity"/>
    <property type="evidence" value="ECO:0007669"/>
    <property type="project" value="UniProtKB-EC"/>
</dbReference>
<evidence type="ECO:0000259" key="9">
    <source>
        <dbReference type="Pfam" id="PF08376"/>
    </source>
</evidence>
<evidence type="ECO:0000256" key="7">
    <source>
        <dbReference type="SAM" id="Phobius"/>
    </source>
</evidence>
<dbReference type="EMBL" id="CP163443">
    <property type="protein sequence ID" value="XDQ52235.1"/>
    <property type="molecule type" value="Genomic_DNA"/>
</dbReference>
<evidence type="ECO:0000256" key="6">
    <source>
        <dbReference type="SAM" id="MobiDB-lite"/>
    </source>
</evidence>
<evidence type="ECO:0000256" key="3">
    <source>
        <dbReference type="ARBA" id="ARBA00022553"/>
    </source>
</evidence>
<feature type="domain" description="Histidine kinase/HSP90-like ATPase" evidence="8">
    <location>
        <begin position="534"/>
        <end position="638"/>
    </location>
</feature>
<dbReference type="PANTHER" id="PTHR45436:SF5">
    <property type="entry name" value="SENSOR HISTIDINE KINASE TRCS"/>
    <property type="match status" value="1"/>
</dbReference>
<feature type="compositionally biased region" description="Low complexity" evidence="6">
    <location>
        <begin position="702"/>
        <end position="712"/>
    </location>
</feature>
<feature type="region of interest" description="Disordered" evidence="6">
    <location>
        <begin position="1"/>
        <end position="22"/>
    </location>
</feature>
<evidence type="ECO:0000256" key="2">
    <source>
        <dbReference type="ARBA" id="ARBA00012438"/>
    </source>
</evidence>
<dbReference type="InterPro" id="IPR050428">
    <property type="entry name" value="TCS_sensor_his_kinase"/>
</dbReference>
<name>A0AB39RET7_9ACTN</name>
<dbReference type="AlphaFoldDB" id="A0AB39RET7"/>
<keyword evidence="4" id="KW-0808">Transferase</keyword>
<evidence type="ECO:0000259" key="8">
    <source>
        <dbReference type="Pfam" id="PF02518"/>
    </source>
</evidence>
<keyword evidence="7" id="KW-0812">Transmembrane</keyword>
<evidence type="ECO:0000256" key="1">
    <source>
        <dbReference type="ARBA" id="ARBA00000085"/>
    </source>
</evidence>
<feature type="domain" description="Nitrate/nitrite sensing protein" evidence="9">
    <location>
        <begin position="76"/>
        <end position="308"/>
    </location>
</feature>
<dbReference type="InterPro" id="IPR036890">
    <property type="entry name" value="HATPase_C_sf"/>
</dbReference>
<dbReference type="PANTHER" id="PTHR45436">
    <property type="entry name" value="SENSOR HISTIDINE KINASE YKOH"/>
    <property type="match status" value="1"/>
</dbReference>
<evidence type="ECO:0000313" key="10">
    <source>
        <dbReference type="EMBL" id="XDQ52235.1"/>
    </source>
</evidence>
<sequence>MDVTPKATTGRVPGARGGTGRTAPRTIRTRLLRILILALAVLLALLGTAAVEQIVAYRNAATTADNARLEITLQGLVHELQKERGLTTGFVGGVRQFSAKLPAQRKATDAARAELDRALAGRGDEAADSVRESLGRLKGLAGIRKHADDGSGVVKDTFDYFTTTITVLDRLGLGLDDVHDSTLRDAYQTLQVLGNAKEFTGEERAIVLGSVRAGRFRGDDYSRFMEIRAGRLAALDAFPRSASDAQVRRLDAALTTPDAERALSYESVAVHGGGQLSSRGIPPMAWWDSMTSTINGLRDVQISLGADVENRAAGLESAAQRDLLLFVLLALGTIAALGGLALDCVRSVSTPLTDLAQQARDVAGKRLPRAVARVQAASSGENPEPPAPLAVPEKAGAEVREVAEAFDRVQRAAFDLATEQAVLRRNTTDSLVSLGRRNQNLVRRQISFINKLEHEDADPATLANLFELDHLATRMRRNAESLLVLAGESSPRPWSTPLSVTDVLRASLSEVEEYRRVTLRRIEPASINGSVVAEIAHLLAELVENALGFSPPDSDVEIEGRRTSAGYLVAIVDHGLGMDTQALAEANVRLSGTASFMAEPTRFLGHFVVGALARKCGIEVRLGEAPAAGVVARVLIPTALLTEGAPAVAAPKEKAALPSPRGAADVMPAGRGAAPSDERGGLLVSVGSGKDTRVGSGEDAQEASASGAQDASASRRQDAPASPTQDAPASRTQDAPASRTANTVAQRGEPARGASAARTRNGLVKRPRRSAISEAVSETDRPSRPAPSEPTPDRSPEEISGMLSTLRSAHMRGGISVEKEKEKEKGRDRGRSAPPASGKSAGKSAESGSPESGSAESGYAESGYAETDSVEDGSVEKGEAK</sequence>
<keyword evidence="5" id="KW-0418">Kinase</keyword>
<dbReference type="InterPro" id="IPR003594">
    <property type="entry name" value="HATPase_dom"/>
</dbReference>
<keyword evidence="7" id="KW-1133">Transmembrane helix</keyword>
<feature type="region of interest" description="Disordered" evidence="6">
    <location>
        <begin position="648"/>
        <end position="881"/>
    </location>
</feature>